<dbReference type="InterPro" id="IPR039910">
    <property type="entry name" value="D15-like"/>
</dbReference>
<protein>
    <submittedName>
        <fullName evidence="2">Uncharacterized protein</fullName>
    </submittedName>
</protein>
<dbReference type="AlphaFoldDB" id="A0A7N0U3N1"/>
<evidence type="ECO:0000256" key="1">
    <source>
        <dbReference type="SAM" id="MobiDB-lite"/>
    </source>
</evidence>
<accession>A0A7N0U3N1</accession>
<dbReference type="Gramene" id="Kaladp0053s0400.1.v1.1">
    <property type="protein sequence ID" value="Kaladp0053s0400.1.v1.1"/>
    <property type="gene ID" value="Kaladp0053s0400.v1.1"/>
</dbReference>
<dbReference type="PANTHER" id="PTHR12815:SF42">
    <property type="entry name" value="BACTERIAL SURFACE ANTIGEN (D15) DOMAIN-CONTAINING PROTEIN"/>
    <property type="match status" value="1"/>
</dbReference>
<feature type="region of interest" description="Disordered" evidence="1">
    <location>
        <begin position="72"/>
        <end position="93"/>
    </location>
</feature>
<evidence type="ECO:0000313" key="3">
    <source>
        <dbReference type="Proteomes" id="UP000594263"/>
    </source>
</evidence>
<dbReference type="GO" id="GO:0009658">
    <property type="term" value="P:chloroplast organization"/>
    <property type="evidence" value="ECO:0007669"/>
    <property type="project" value="TreeGrafter"/>
</dbReference>
<sequence>MANGSCPSESSALTDHRTGVDRMAFARANITRDNTRFVNGAIVDQGLGIGSKFPLFNRHQLTLTKFIPLKDVEEGAGKPPSPRLARSLWRLRR</sequence>
<name>A0A7N0U3N1_KALFE</name>
<dbReference type="Proteomes" id="UP000594263">
    <property type="component" value="Unplaced"/>
</dbReference>
<dbReference type="EnsemblPlants" id="Kaladp0053s0400.1.v1.1">
    <property type="protein sequence ID" value="Kaladp0053s0400.1.v1.1"/>
    <property type="gene ID" value="Kaladp0053s0400.v1.1"/>
</dbReference>
<dbReference type="PANTHER" id="PTHR12815">
    <property type="entry name" value="SORTING AND ASSEMBLY MACHINERY SAMM50 PROTEIN FAMILY MEMBER"/>
    <property type="match status" value="1"/>
</dbReference>
<dbReference type="GO" id="GO:0009707">
    <property type="term" value="C:chloroplast outer membrane"/>
    <property type="evidence" value="ECO:0007669"/>
    <property type="project" value="TreeGrafter"/>
</dbReference>
<evidence type="ECO:0000313" key="2">
    <source>
        <dbReference type="EnsemblPlants" id="Kaladp0053s0400.1.v1.1"/>
    </source>
</evidence>
<proteinExistence type="predicted"/>
<organism evidence="2 3">
    <name type="scientific">Kalanchoe fedtschenkoi</name>
    <name type="common">Lavender scallops</name>
    <name type="synonym">South American air plant</name>
    <dbReference type="NCBI Taxonomy" id="63787"/>
    <lineage>
        <taxon>Eukaryota</taxon>
        <taxon>Viridiplantae</taxon>
        <taxon>Streptophyta</taxon>
        <taxon>Embryophyta</taxon>
        <taxon>Tracheophyta</taxon>
        <taxon>Spermatophyta</taxon>
        <taxon>Magnoliopsida</taxon>
        <taxon>eudicotyledons</taxon>
        <taxon>Gunneridae</taxon>
        <taxon>Pentapetalae</taxon>
        <taxon>Saxifragales</taxon>
        <taxon>Crassulaceae</taxon>
        <taxon>Kalanchoe</taxon>
    </lineage>
</organism>
<reference evidence="2" key="1">
    <citation type="submission" date="2021-01" db="UniProtKB">
        <authorList>
            <consortium name="EnsemblPlants"/>
        </authorList>
    </citation>
    <scope>IDENTIFICATION</scope>
</reference>
<dbReference type="GO" id="GO:0045037">
    <property type="term" value="P:protein import into chloroplast stroma"/>
    <property type="evidence" value="ECO:0007669"/>
    <property type="project" value="TreeGrafter"/>
</dbReference>
<keyword evidence="3" id="KW-1185">Reference proteome</keyword>